<feature type="transmembrane region" description="Helical" evidence="7">
    <location>
        <begin position="138"/>
        <end position="159"/>
    </location>
</feature>
<comment type="caution">
    <text evidence="9">The sequence shown here is derived from an EMBL/GenBank/DDBJ whole genome shotgun (WGS) entry which is preliminary data.</text>
</comment>
<evidence type="ECO:0000256" key="3">
    <source>
        <dbReference type="ARBA" id="ARBA00022519"/>
    </source>
</evidence>
<feature type="transmembrane region" description="Helical" evidence="7">
    <location>
        <begin position="273"/>
        <end position="294"/>
    </location>
</feature>
<gene>
    <name evidence="9" type="ORF">CR194_15225</name>
</gene>
<evidence type="ECO:0000256" key="2">
    <source>
        <dbReference type="ARBA" id="ARBA00022475"/>
    </source>
</evidence>
<dbReference type="Proteomes" id="UP000248214">
    <property type="component" value="Unassembled WGS sequence"/>
</dbReference>
<dbReference type="OrthoDB" id="9785600at2"/>
<dbReference type="EMBL" id="PDOD01000004">
    <property type="protein sequence ID" value="PYZ92191.1"/>
    <property type="molecule type" value="Genomic_DNA"/>
</dbReference>
<feature type="domain" description="TRAP C4-dicarboxylate transport system permease DctM subunit" evidence="8">
    <location>
        <begin position="7"/>
        <end position="418"/>
    </location>
</feature>
<accession>A0A323T9M1</accession>
<dbReference type="GO" id="GO:0005886">
    <property type="term" value="C:plasma membrane"/>
    <property type="evidence" value="ECO:0007669"/>
    <property type="project" value="UniProtKB-SubCell"/>
</dbReference>
<dbReference type="NCBIfam" id="TIGR00786">
    <property type="entry name" value="dctM"/>
    <property type="match status" value="1"/>
</dbReference>
<organism evidence="9 10">
    <name type="scientific">Salipaludibacillus keqinensis</name>
    <dbReference type="NCBI Taxonomy" id="2045207"/>
    <lineage>
        <taxon>Bacteria</taxon>
        <taxon>Bacillati</taxon>
        <taxon>Bacillota</taxon>
        <taxon>Bacilli</taxon>
        <taxon>Bacillales</taxon>
        <taxon>Bacillaceae</taxon>
    </lineage>
</organism>
<evidence type="ECO:0000256" key="5">
    <source>
        <dbReference type="ARBA" id="ARBA00022989"/>
    </source>
</evidence>
<evidence type="ECO:0000256" key="4">
    <source>
        <dbReference type="ARBA" id="ARBA00022692"/>
    </source>
</evidence>
<evidence type="ECO:0000256" key="1">
    <source>
        <dbReference type="ARBA" id="ARBA00004429"/>
    </source>
</evidence>
<dbReference type="AlphaFoldDB" id="A0A323T9M1"/>
<dbReference type="Pfam" id="PF06808">
    <property type="entry name" value="DctM"/>
    <property type="match status" value="1"/>
</dbReference>
<evidence type="ECO:0000259" key="8">
    <source>
        <dbReference type="Pfam" id="PF06808"/>
    </source>
</evidence>
<evidence type="ECO:0000256" key="6">
    <source>
        <dbReference type="ARBA" id="ARBA00023136"/>
    </source>
</evidence>
<dbReference type="RefSeq" id="WP_110610600.1">
    <property type="nucleotide sequence ID" value="NZ_PDOD01000004.1"/>
</dbReference>
<feature type="transmembrane region" description="Helical" evidence="7">
    <location>
        <begin position="306"/>
        <end position="328"/>
    </location>
</feature>
<proteinExistence type="predicted"/>
<feature type="transmembrane region" description="Helical" evidence="7">
    <location>
        <begin position="398"/>
        <end position="429"/>
    </location>
</feature>
<reference evidence="9 10" key="1">
    <citation type="submission" date="2017-10" db="EMBL/GenBank/DDBJ databases">
        <title>Bacillus sp. nov., a halophilic bacterium isolated from a Keqin Lake.</title>
        <authorList>
            <person name="Wang H."/>
        </authorList>
    </citation>
    <scope>NUCLEOTIDE SEQUENCE [LARGE SCALE GENOMIC DNA]</scope>
    <source>
        <strain evidence="9 10">KQ-12</strain>
    </source>
</reference>
<keyword evidence="2" id="KW-1003">Cell membrane</keyword>
<dbReference type="PIRSF" id="PIRSF006066">
    <property type="entry name" value="HI0050"/>
    <property type="match status" value="1"/>
</dbReference>
<feature type="transmembrane region" description="Helical" evidence="7">
    <location>
        <begin position="242"/>
        <end position="261"/>
    </location>
</feature>
<keyword evidence="5 7" id="KW-1133">Transmembrane helix</keyword>
<feature type="transmembrane region" description="Helical" evidence="7">
    <location>
        <begin position="43"/>
        <end position="65"/>
    </location>
</feature>
<dbReference type="InterPro" id="IPR004681">
    <property type="entry name" value="TRAP_DctM"/>
</dbReference>
<evidence type="ECO:0000313" key="10">
    <source>
        <dbReference type="Proteomes" id="UP000248214"/>
    </source>
</evidence>
<keyword evidence="6 7" id="KW-0472">Membrane</keyword>
<evidence type="ECO:0000256" key="7">
    <source>
        <dbReference type="SAM" id="Phobius"/>
    </source>
</evidence>
<dbReference type="GO" id="GO:0022857">
    <property type="term" value="F:transmembrane transporter activity"/>
    <property type="evidence" value="ECO:0007669"/>
    <property type="project" value="TreeGrafter"/>
</dbReference>
<feature type="transmembrane region" description="Helical" evidence="7">
    <location>
        <begin position="335"/>
        <end position="354"/>
    </location>
</feature>
<feature type="transmembrane region" description="Helical" evidence="7">
    <location>
        <begin position="171"/>
        <end position="192"/>
    </location>
</feature>
<comment type="subcellular location">
    <subcellularLocation>
        <location evidence="1">Cell inner membrane</location>
        <topology evidence="1">Multi-pass membrane protein</topology>
    </subcellularLocation>
</comment>
<feature type="transmembrane region" description="Helical" evidence="7">
    <location>
        <begin position="360"/>
        <end position="386"/>
    </location>
</feature>
<feature type="transmembrane region" description="Helical" evidence="7">
    <location>
        <begin position="113"/>
        <end position="131"/>
    </location>
</feature>
<name>A0A323T9M1_9BACI</name>
<dbReference type="InterPro" id="IPR010656">
    <property type="entry name" value="DctM"/>
</dbReference>
<feature type="transmembrane region" description="Helical" evidence="7">
    <location>
        <begin position="213"/>
        <end position="236"/>
    </location>
</feature>
<keyword evidence="3" id="KW-0997">Cell inner membrane</keyword>
<evidence type="ECO:0000313" key="9">
    <source>
        <dbReference type="EMBL" id="PYZ92191.1"/>
    </source>
</evidence>
<keyword evidence="4 7" id="KW-0812">Transmembrane</keyword>
<dbReference type="PANTHER" id="PTHR33362:SF3">
    <property type="entry name" value="SIALIC ACID TRAP TRANSPORTER PERMEASE PROTEIN SIAT"/>
    <property type="match status" value="1"/>
</dbReference>
<sequence>MTAIVLFASFAIFLILSVPIGIALGLASLVTILYSGSLPLEFLAQGLVTSVDSFPLMAVPFFILAGEIMSKGGISDRLFNVANKIVGNRTGGFAIATIVTCMFFAAVSGSAPATVAAIGGIMIPAMVRMGYDKRFATATVAAAGSLGVIIPPSIPMVIYGVVGPGATIGDMFIAGIIPGIFVGLGLMVYAYFYSKKMGYKGSGEKFSVKALLIAIWDAKWALLVPVIILGGIYGGIFTPTEASVIAVVYGLLAGLVLYRELKIKDLPKVIGDAALTTATILIIVGTATAFGRLLTVEQIPNQVAEAMLSISENPIIIILLITLLLLIVGCFMDTLAAIIILTPILLPIAVNIGYDPVHFGIIMIVNLAIGFITPPLGVNLFVASGISGLSIESISRAIIPFFIAMLVTLLVIVFIPQISMMFLGFSLWFG</sequence>
<dbReference type="PANTHER" id="PTHR33362">
    <property type="entry name" value="SIALIC ACID TRAP TRANSPORTER PERMEASE PROTEIN SIAT-RELATED"/>
    <property type="match status" value="1"/>
</dbReference>
<keyword evidence="10" id="KW-1185">Reference proteome</keyword>
<protein>
    <submittedName>
        <fullName evidence="9">C4-dicarboxylate ABC transporter permease</fullName>
    </submittedName>
</protein>
<feature type="transmembrane region" description="Helical" evidence="7">
    <location>
        <begin position="86"/>
        <end position="107"/>
    </location>
</feature>